<keyword evidence="2" id="KW-1185">Reference proteome</keyword>
<reference evidence="1 2" key="1">
    <citation type="submission" date="2014-01" db="EMBL/GenBank/DDBJ databases">
        <title>Draft genome sequence of the multidrug-resistant clinical isolate Dermabacter hominis 1368.</title>
        <authorList>
            <person name="Albersmeier A."/>
            <person name="Bomholt C."/>
            <person name="Glaub A."/>
            <person name="Ruckert C."/>
            <person name="Soriano F."/>
            <person name="Fernandez-Natal I."/>
            <person name="Tauch A."/>
        </authorList>
    </citation>
    <scope>NUCLEOTIDE SEQUENCE [LARGE SCALE GENOMIC DNA]</scope>
    <source>
        <strain evidence="1 2">1368</strain>
    </source>
</reference>
<protein>
    <submittedName>
        <fullName evidence="1">Uncharacterized protein</fullName>
    </submittedName>
</protein>
<sequence length="117" mass="13175">MLEAELRVRDFKMHVEGEGPVRSAVSLFEGFDEAFSVSGRVKTRVLYRLGDRRRVAYNLFVTSEDLSLTVTGEGADTVEGFQNVTESFVERFRVTGVALVPDFEDISLGIEVDREHD</sequence>
<organism evidence="1 2">
    <name type="scientific">Dermabacter hominis 1368</name>
    <dbReference type="NCBI Taxonomy" id="1450519"/>
    <lineage>
        <taxon>Bacteria</taxon>
        <taxon>Bacillati</taxon>
        <taxon>Actinomycetota</taxon>
        <taxon>Actinomycetes</taxon>
        <taxon>Micrococcales</taxon>
        <taxon>Dermabacteraceae</taxon>
        <taxon>Dermabacter</taxon>
    </lineage>
</organism>
<accession>A0ABR4SLW8</accession>
<proteinExistence type="predicted"/>
<evidence type="ECO:0000313" key="2">
    <source>
        <dbReference type="Proteomes" id="UP000030182"/>
    </source>
</evidence>
<dbReference type="Proteomes" id="UP000030182">
    <property type="component" value="Unassembled WGS sequence"/>
</dbReference>
<name>A0ABR4SLW8_9MICO</name>
<evidence type="ECO:0000313" key="1">
    <source>
        <dbReference type="EMBL" id="KDS94174.1"/>
    </source>
</evidence>
<gene>
    <name evidence="1" type="ORF">DHOM_02695</name>
</gene>
<comment type="caution">
    <text evidence="1">The sequence shown here is derived from an EMBL/GenBank/DDBJ whole genome shotgun (WGS) entry which is preliminary data.</text>
</comment>
<dbReference type="EMBL" id="JDRS01000002">
    <property type="protein sequence ID" value="KDS94174.1"/>
    <property type="molecule type" value="Genomic_DNA"/>
</dbReference>